<organism evidence="3 4">
    <name type="scientific">Actinomadura rudentiformis</name>
    <dbReference type="NCBI Taxonomy" id="359158"/>
    <lineage>
        <taxon>Bacteria</taxon>
        <taxon>Bacillati</taxon>
        <taxon>Actinomycetota</taxon>
        <taxon>Actinomycetes</taxon>
        <taxon>Streptosporangiales</taxon>
        <taxon>Thermomonosporaceae</taxon>
        <taxon>Actinomadura</taxon>
    </lineage>
</organism>
<accession>A0A6H9YQ26</accession>
<proteinExistence type="predicted"/>
<keyword evidence="4" id="KW-1185">Reference proteome</keyword>
<feature type="chain" id="PRO_5026012023" description="Endonuclease/exonuclease/phosphatase family protein" evidence="2">
    <location>
        <begin position="26"/>
        <end position="272"/>
    </location>
</feature>
<name>A0A6H9YQ26_9ACTN</name>
<evidence type="ECO:0000313" key="4">
    <source>
        <dbReference type="Proteomes" id="UP000468735"/>
    </source>
</evidence>
<feature type="signal peptide" evidence="2">
    <location>
        <begin position="1"/>
        <end position="25"/>
    </location>
</feature>
<sequence>MKPTTLAVAAISPLLVLGTAGMAEASPSTPAKSAAPIASPAPAAKDDATTLGADRRVLQMNLCNGGGAGCYSGGLAVNSAIAQIKKRKPWVVTLNEVCRNDPARIAKATKFRYSFFPTQRENKKGYVRCKNKQVFGNAVLTKESAKRLFYRVLTAQSSKGERRTIGCRHTASMVACTTHLTNKSKKTALRQCKEAMRRGRDFAGSHKMFLIGDLNLRYNKDKVQQCVPSAFVRKSDNDVQHAIVYKGLPIKGHNHAHMPYTDHDAFWVDLGT</sequence>
<dbReference type="InterPro" id="IPR036691">
    <property type="entry name" value="Endo/exonu/phosph_ase_sf"/>
</dbReference>
<dbReference type="RefSeq" id="WP_151560256.1">
    <property type="nucleotide sequence ID" value="NZ_WBMT01000005.1"/>
</dbReference>
<evidence type="ECO:0008006" key="5">
    <source>
        <dbReference type="Google" id="ProtNLM"/>
    </source>
</evidence>
<dbReference type="Gene3D" id="3.60.10.10">
    <property type="entry name" value="Endonuclease/exonuclease/phosphatase"/>
    <property type="match status" value="1"/>
</dbReference>
<protein>
    <recommendedName>
        <fullName evidence="5">Endonuclease/exonuclease/phosphatase family protein</fullName>
    </recommendedName>
</protein>
<reference evidence="3 4" key="1">
    <citation type="submission" date="2019-09" db="EMBL/GenBank/DDBJ databases">
        <title>Actinomadura physcomitrii sp. nov., a novel actinomycete isolated from moss [Physcomitrium sphaericum (Ludw) Fuernr].</title>
        <authorList>
            <person name="Zhuang X."/>
            <person name="Liu C."/>
        </authorList>
    </citation>
    <scope>NUCLEOTIDE SEQUENCE [LARGE SCALE GENOMIC DNA]</scope>
    <source>
        <strain evidence="3 4">HMC1</strain>
    </source>
</reference>
<feature type="region of interest" description="Disordered" evidence="1">
    <location>
        <begin position="27"/>
        <end position="46"/>
    </location>
</feature>
<dbReference type="Proteomes" id="UP000468735">
    <property type="component" value="Unassembled WGS sequence"/>
</dbReference>
<comment type="caution">
    <text evidence="3">The sequence shown here is derived from an EMBL/GenBank/DDBJ whole genome shotgun (WGS) entry which is preliminary data.</text>
</comment>
<dbReference type="EMBL" id="WBMT01000005">
    <property type="protein sequence ID" value="KAB2349487.1"/>
    <property type="molecule type" value="Genomic_DNA"/>
</dbReference>
<dbReference type="OrthoDB" id="3357160at2"/>
<dbReference type="AlphaFoldDB" id="A0A6H9YQ26"/>
<gene>
    <name evidence="3" type="ORF">F8566_11925</name>
</gene>
<evidence type="ECO:0000313" key="3">
    <source>
        <dbReference type="EMBL" id="KAB2349487.1"/>
    </source>
</evidence>
<feature type="compositionally biased region" description="Low complexity" evidence="1">
    <location>
        <begin position="27"/>
        <end position="43"/>
    </location>
</feature>
<evidence type="ECO:0000256" key="2">
    <source>
        <dbReference type="SAM" id="SignalP"/>
    </source>
</evidence>
<keyword evidence="2" id="KW-0732">Signal</keyword>
<dbReference type="SUPFAM" id="SSF56219">
    <property type="entry name" value="DNase I-like"/>
    <property type="match status" value="1"/>
</dbReference>
<evidence type="ECO:0000256" key="1">
    <source>
        <dbReference type="SAM" id="MobiDB-lite"/>
    </source>
</evidence>